<dbReference type="Pfam" id="PF07971">
    <property type="entry name" value="Glyco_hydro_92"/>
    <property type="match status" value="1"/>
</dbReference>
<dbReference type="PANTHER" id="PTHR12143:SF39">
    <property type="entry name" value="SECRETED PROTEIN"/>
    <property type="match status" value="1"/>
</dbReference>
<name>A0A5C5VY88_9BACT</name>
<accession>A0A5C5VY88</accession>
<dbReference type="Gene3D" id="1.20.1610.10">
    <property type="entry name" value="alpha-1,2-mannosidases domains"/>
    <property type="match status" value="1"/>
</dbReference>
<evidence type="ECO:0000313" key="4">
    <source>
        <dbReference type="Proteomes" id="UP000318995"/>
    </source>
</evidence>
<dbReference type="GO" id="GO:0006516">
    <property type="term" value="P:glycoprotein catabolic process"/>
    <property type="evidence" value="ECO:0007669"/>
    <property type="project" value="TreeGrafter"/>
</dbReference>
<reference evidence="3 4" key="1">
    <citation type="submission" date="2019-02" db="EMBL/GenBank/DDBJ databases">
        <title>Deep-cultivation of Planctomycetes and their phenomic and genomic characterization uncovers novel biology.</title>
        <authorList>
            <person name="Wiegand S."/>
            <person name="Jogler M."/>
            <person name="Boedeker C."/>
            <person name="Pinto D."/>
            <person name="Vollmers J."/>
            <person name="Rivas-Marin E."/>
            <person name="Kohn T."/>
            <person name="Peeters S.H."/>
            <person name="Heuer A."/>
            <person name="Rast P."/>
            <person name="Oberbeckmann S."/>
            <person name="Bunk B."/>
            <person name="Jeske O."/>
            <person name="Meyerdierks A."/>
            <person name="Storesund J.E."/>
            <person name="Kallscheuer N."/>
            <person name="Luecker S."/>
            <person name="Lage O.M."/>
            <person name="Pohl T."/>
            <person name="Merkel B.J."/>
            <person name="Hornburger P."/>
            <person name="Mueller R.-W."/>
            <person name="Bruemmer F."/>
            <person name="Labrenz M."/>
            <person name="Spormann A.M."/>
            <person name="Op Den Camp H."/>
            <person name="Overmann J."/>
            <person name="Amann R."/>
            <person name="Jetten M.S.M."/>
            <person name="Mascher T."/>
            <person name="Medema M.H."/>
            <person name="Devos D.P."/>
            <person name="Kaster A.-K."/>
            <person name="Ovreas L."/>
            <person name="Rohde M."/>
            <person name="Galperin M.Y."/>
            <person name="Jogler C."/>
        </authorList>
    </citation>
    <scope>NUCLEOTIDE SEQUENCE [LARGE SCALE GENOMIC DNA]</scope>
    <source>
        <strain evidence="3 4">Pla111</strain>
    </source>
</reference>
<dbReference type="RefSeq" id="WP_146574777.1">
    <property type="nucleotide sequence ID" value="NZ_SJPH01000005.1"/>
</dbReference>
<dbReference type="NCBIfam" id="TIGR01180">
    <property type="entry name" value="aman2_put"/>
    <property type="match status" value="1"/>
</dbReference>
<dbReference type="EMBL" id="SJPH01000005">
    <property type="protein sequence ID" value="TWT42903.1"/>
    <property type="molecule type" value="Genomic_DNA"/>
</dbReference>
<dbReference type="InterPro" id="IPR008928">
    <property type="entry name" value="6-hairpin_glycosidase_sf"/>
</dbReference>
<keyword evidence="4" id="KW-1185">Reference proteome</keyword>
<feature type="domain" description="Glycosyl hydrolase family 92" evidence="1">
    <location>
        <begin position="295"/>
        <end position="753"/>
    </location>
</feature>
<dbReference type="Gene3D" id="3.30.2080.10">
    <property type="entry name" value="GH92 mannosidase domain"/>
    <property type="match status" value="1"/>
</dbReference>
<dbReference type="SUPFAM" id="SSF48208">
    <property type="entry name" value="Six-hairpin glycosidases"/>
    <property type="match status" value="1"/>
</dbReference>
<protein>
    <submittedName>
        <fullName evidence="3">Glycosyl hydrolase family 92</fullName>
    </submittedName>
</protein>
<dbReference type="InterPro" id="IPR005887">
    <property type="entry name" value="GH92_a_mannosidase_put"/>
</dbReference>
<dbReference type="PROSITE" id="PS51257">
    <property type="entry name" value="PROKAR_LIPOPROTEIN"/>
    <property type="match status" value="1"/>
</dbReference>
<dbReference type="OrthoDB" id="9804511at2"/>
<organism evidence="3 4">
    <name type="scientific">Botrimarina hoheduenensis</name>
    <dbReference type="NCBI Taxonomy" id="2528000"/>
    <lineage>
        <taxon>Bacteria</taxon>
        <taxon>Pseudomonadati</taxon>
        <taxon>Planctomycetota</taxon>
        <taxon>Planctomycetia</taxon>
        <taxon>Pirellulales</taxon>
        <taxon>Lacipirellulaceae</taxon>
        <taxon>Botrimarina</taxon>
    </lineage>
</organism>
<dbReference type="GO" id="GO:0005829">
    <property type="term" value="C:cytosol"/>
    <property type="evidence" value="ECO:0007669"/>
    <property type="project" value="TreeGrafter"/>
</dbReference>
<dbReference type="GO" id="GO:0005975">
    <property type="term" value="P:carbohydrate metabolic process"/>
    <property type="evidence" value="ECO:0007669"/>
    <property type="project" value="InterPro"/>
</dbReference>
<gene>
    <name evidence="3" type="ORF">Pla111_25410</name>
</gene>
<evidence type="ECO:0000259" key="1">
    <source>
        <dbReference type="Pfam" id="PF07971"/>
    </source>
</evidence>
<dbReference type="InterPro" id="IPR014718">
    <property type="entry name" value="GH-type_carb-bd"/>
</dbReference>
<evidence type="ECO:0000259" key="2">
    <source>
        <dbReference type="Pfam" id="PF17678"/>
    </source>
</evidence>
<comment type="caution">
    <text evidence="3">The sequence shown here is derived from an EMBL/GenBank/DDBJ whole genome shotgun (WGS) entry which is preliminary data.</text>
</comment>
<dbReference type="Gene3D" id="1.20.1050.60">
    <property type="entry name" value="alpha-1,2-mannosidase"/>
    <property type="match status" value="1"/>
</dbReference>
<dbReference type="Gene3D" id="2.70.98.10">
    <property type="match status" value="1"/>
</dbReference>
<dbReference type="PANTHER" id="PTHR12143">
    <property type="entry name" value="PEPTIDE N-GLYCANASE PNGASE -RELATED"/>
    <property type="match status" value="1"/>
</dbReference>
<dbReference type="Pfam" id="PF17678">
    <property type="entry name" value="Glyco_hydro_92N"/>
    <property type="match status" value="1"/>
</dbReference>
<dbReference type="InterPro" id="IPR050883">
    <property type="entry name" value="PNGase"/>
</dbReference>
<keyword evidence="3" id="KW-0378">Hydrolase</keyword>
<feature type="domain" description="Glycosyl hydrolase family 92 N-terminal" evidence="2">
    <location>
        <begin position="40"/>
        <end position="289"/>
    </location>
</feature>
<dbReference type="GO" id="GO:0000224">
    <property type="term" value="F:peptide-N4-(N-acetyl-beta-glucosaminyl)asparagine amidase activity"/>
    <property type="evidence" value="ECO:0007669"/>
    <property type="project" value="TreeGrafter"/>
</dbReference>
<dbReference type="FunFam" id="3.30.2080.10:FF:000001">
    <property type="entry name" value="Alpha-1,2-mannosidase subfamily"/>
    <property type="match status" value="1"/>
</dbReference>
<proteinExistence type="predicted"/>
<dbReference type="Proteomes" id="UP000318995">
    <property type="component" value="Unassembled WGS sequence"/>
</dbReference>
<sequence>MTLRTTIRCPRGIASWRGVAIATVGVVASLACGQDPVRSVDPLIGTGGSGHCFPGATTPHGMVQLSPDTRDTGWDACGGYHYDDRTILGFSHTHISGTGVEEMGDLLFAPTVGEVLVVPGAEDAPEKGYRNRFSHKSEIASPGYYAVTLEDDDIRVEATAAPHVGVLRLGYPRGAQANLVIDLNHGFDRQRRYGMPETLLDAYLRVEDDHTLSGYRISSGWADLQEVYFVIEFSEPIVGFGMYDPLLDRVVDGVRHRKGGYSATKADVRGYVRFAPSEAKPVLVRTGLSSVSVEGARRNLHTEVDHWDFDRVKREAEAAWRERLSKIEISADARARRIFYTALYHLHLAPTLLSDVDGAYLGVDNRPAVLPGGYYSTLSLWDTFRAVKPLYTILAPELSGAIVRTMLAHHDRQGYLPMWTAWGKETHAMLANHAIPVVTEAVLKGIDGVDPQAAWQAVSETSFQDHHASPFSLLERYGYFPSGVVPWSVSQTVEVAYDDACAAKLARRVGDLEAAVRLEDRSQAYRRLFDRQTQAMRPRDVKGAWITPFQAESIAHGSEYKEGSALQYSWFVPHDVQGLADLFGSRNAMADRLDRFFSEPLTVESHIDDVTGFYGQYAHGNEVSHHAAYLFNRLGRPRRTQEIVREVRDRFYTDAPDGIVGNEDCGQMSAWFVLSALGFYPIDPCSLEYELGIPAYEQVTIHLPSGKQMRIEAPGVHANHYVMAVTLNGKPLSGGVLKHAELLKGGTLYFQLTNKPLADGP</sequence>
<dbReference type="AlphaFoldDB" id="A0A5C5VY88"/>
<evidence type="ECO:0000313" key="3">
    <source>
        <dbReference type="EMBL" id="TWT42903.1"/>
    </source>
</evidence>
<dbReference type="GO" id="GO:0030246">
    <property type="term" value="F:carbohydrate binding"/>
    <property type="evidence" value="ECO:0007669"/>
    <property type="project" value="InterPro"/>
</dbReference>
<dbReference type="InterPro" id="IPR041371">
    <property type="entry name" value="GH92_N"/>
</dbReference>
<dbReference type="InterPro" id="IPR012939">
    <property type="entry name" value="Glyco_hydro_92"/>
</dbReference>